<sequence length="131" mass="14834">MGENFSKDRKAYFPPITHPYVQTGVLARESRFSEEEWSSLMDVARTFRYFVIESKYGYVDRLANAFNHRIAEVAVMEALREARSAADAGEKVHIPSETHVIKVVELMKKDLSAAKVLAALALAFPEKRGEE</sequence>
<proteinExistence type="predicted"/>
<gene>
    <name evidence="2" type="ORF">CSUB_C0994</name>
    <name evidence="1" type="ORF">HGMM_F34A01C12</name>
</gene>
<accession>E6N6Y8</accession>
<reference evidence="1 3" key="2">
    <citation type="journal article" date="2011" name="Nucleic Acids Res.">
        <title>Insights into the evolution of Archaea and eukaryotic protein modifier systems revealed by the genome of a novel archaeal group.</title>
        <authorList>
            <person name="Nunoura T."/>
            <person name="Takaki Y."/>
            <person name="Kakuta J."/>
            <person name="Nishi S."/>
            <person name="Sugahara J."/>
            <person name="Kazama H."/>
            <person name="Chee G."/>
            <person name="Hattori M."/>
            <person name="Kanai A."/>
            <person name="Atomi H."/>
            <person name="Takai K."/>
            <person name="Takami H."/>
        </authorList>
    </citation>
    <scope>NUCLEOTIDE SEQUENCE [LARGE SCALE GENOMIC DNA]</scope>
</reference>
<reference evidence="1 3" key="1">
    <citation type="journal article" date="2005" name="Environ. Microbiol.">
        <title>Genetic and functional properties of uncultivated thermophilic crenarchaeotes from a subsurface gold mine as revealed by analysis of genome fragments.</title>
        <authorList>
            <person name="Nunoura T."/>
            <person name="Hirayama H."/>
            <person name="Takami H."/>
            <person name="Oida H."/>
            <person name="Nishi S."/>
            <person name="Shimamura S."/>
            <person name="Suzuki Y."/>
            <person name="Inagaki F."/>
            <person name="Takai K."/>
            <person name="Nealson K.H."/>
            <person name="Horikoshi K."/>
        </authorList>
    </citation>
    <scope>NUCLEOTIDE SEQUENCE [LARGE SCALE GENOMIC DNA]</scope>
</reference>
<evidence type="ECO:0000313" key="2">
    <source>
        <dbReference type="EMBL" id="BAJ50847.1"/>
    </source>
</evidence>
<name>E6N6Y8_CALS0</name>
<dbReference type="Gene3D" id="1.20.120.1610">
    <property type="match status" value="1"/>
</dbReference>
<dbReference type="EMBL" id="BA000048">
    <property type="protein sequence ID" value="BAJ50847.1"/>
    <property type="molecule type" value="Genomic_DNA"/>
</dbReference>
<dbReference type="Proteomes" id="UP000008120">
    <property type="component" value="Chromosome"/>
</dbReference>
<dbReference type="BioCyc" id="CCAL311458:G131R-1002-MONOMER"/>
<protein>
    <submittedName>
        <fullName evidence="1">Uncharacterized protein</fullName>
    </submittedName>
</protein>
<evidence type="ECO:0000313" key="3">
    <source>
        <dbReference type="Proteomes" id="UP000008120"/>
    </source>
</evidence>
<dbReference type="EMBL" id="AP011853">
    <property type="protein sequence ID" value="BAJ48057.1"/>
    <property type="molecule type" value="Genomic_DNA"/>
</dbReference>
<organism evidence="1 3">
    <name type="scientific">Caldiarchaeum subterraneum</name>
    <dbReference type="NCBI Taxonomy" id="311458"/>
    <lineage>
        <taxon>Archaea</taxon>
        <taxon>Nitrososphaerota</taxon>
        <taxon>Candidatus Caldarchaeales</taxon>
        <taxon>Candidatus Caldarchaeaceae</taxon>
        <taxon>Candidatus Caldarchaeum</taxon>
    </lineage>
</organism>
<dbReference type="STRING" id="311458.CSUB_C0994"/>
<dbReference type="KEGG" id="csu:CSUB_C0994"/>
<dbReference type="AlphaFoldDB" id="E6N6Y8"/>
<evidence type="ECO:0000313" key="1">
    <source>
        <dbReference type="EMBL" id="BAJ48057.1"/>
    </source>
</evidence>